<evidence type="ECO:0000256" key="4">
    <source>
        <dbReference type="PIRSR" id="PIRSR006356-1"/>
    </source>
</evidence>
<keyword evidence="3" id="KW-0056">Arginine metabolism</keyword>
<organism evidence="5">
    <name type="scientific">Nonomuraea gerenzanensis</name>
    <dbReference type="NCBI Taxonomy" id="93944"/>
    <lineage>
        <taxon>Bacteria</taxon>
        <taxon>Bacillati</taxon>
        <taxon>Actinomycetota</taxon>
        <taxon>Actinomycetes</taxon>
        <taxon>Streptosporangiales</taxon>
        <taxon>Streptosporangiaceae</taxon>
        <taxon>Nonomuraea</taxon>
    </lineage>
</organism>
<sequence length="409" mass="45260">MPFHVDSEIGRLRQVILHRPGLELSRLSPANVDELLFDDILWAKRAREEHDAFAQVLRDRGVRVHYFAELLADVLNDAVAREWVLDRVLTDDTVGPTLAAPLRQLAQDVASDRLAELLIGGVLKAELRRAHVSSLRWELMNADDFLLTPLPNHLFQRDNSAWIYGGVSINPMAKPARARESVHSAAIYKFHPMFKDQDFTIWYGGDDAPHQPATLEGGDIHVLGSGAVLIGLGERSTAMGIENLARSLFAAKAATKVIAVELPHSRAMMHLDTVMTMIDSSTFVMYPYLQLPLRSWTVLPADDPDHPAGLRIVANDDLLETLAETLGVDRVSVLRTDEDLRAAQSEQWDDGNNFLAVEPGVIVGYERNVATNTHLRKQGIEVITIAGSELGRGRGGPRCMSCPIERDPA</sequence>
<accession>A0A1M4EG03</accession>
<name>A0A1M4EG03_9ACTN</name>
<dbReference type="EC" id="3.5.3.6" evidence="3"/>
<comment type="pathway">
    <text evidence="3">Amino-acid degradation; L-arginine degradation via ADI pathway; carbamoyl phosphate from L-arginine: step 1/2.</text>
</comment>
<protein>
    <recommendedName>
        <fullName evidence="3">Arginine deiminase</fullName>
        <shortName evidence="3">ADI</shortName>
        <ecNumber evidence="3">3.5.3.6</ecNumber>
    </recommendedName>
    <alternativeName>
        <fullName evidence="3">Arginine dihydrolase</fullName>
        <shortName evidence="3">AD</shortName>
    </alternativeName>
</protein>
<dbReference type="GO" id="GO:0019546">
    <property type="term" value="P:L-arginine deiminase pathway"/>
    <property type="evidence" value="ECO:0007669"/>
    <property type="project" value="TreeGrafter"/>
</dbReference>
<dbReference type="UniPathway" id="UPA00254">
    <property type="reaction ID" value="UER00364"/>
</dbReference>
<evidence type="ECO:0000256" key="3">
    <source>
        <dbReference type="HAMAP-Rule" id="MF_00242"/>
    </source>
</evidence>
<reference evidence="5" key="1">
    <citation type="submission" date="2016-04" db="EMBL/GenBank/DDBJ databases">
        <authorList>
            <person name="Evans L.H."/>
            <person name="Alamgir A."/>
            <person name="Owens N."/>
            <person name="Weber N.D."/>
            <person name="Virtaneva K."/>
            <person name="Barbian K."/>
            <person name="Babar A."/>
            <person name="Rosenke K."/>
        </authorList>
    </citation>
    <scope>NUCLEOTIDE SEQUENCE</scope>
    <source>
        <strain evidence="5">Nono1</strain>
    </source>
</reference>
<dbReference type="RefSeq" id="WP_225266664.1">
    <property type="nucleotide sequence ID" value="NZ_CP084058.1"/>
</dbReference>
<comment type="catalytic activity">
    <reaction evidence="3">
        <text>L-arginine + H2O = L-citrulline + NH4(+)</text>
        <dbReference type="Rhea" id="RHEA:19597"/>
        <dbReference type="ChEBI" id="CHEBI:15377"/>
        <dbReference type="ChEBI" id="CHEBI:28938"/>
        <dbReference type="ChEBI" id="CHEBI:32682"/>
        <dbReference type="ChEBI" id="CHEBI:57743"/>
        <dbReference type="EC" id="3.5.3.6"/>
    </reaction>
</comment>
<proteinExistence type="inferred from homology"/>
<dbReference type="GO" id="GO:0005737">
    <property type="term" value="C:cytoplasm"/>
    <property type="evidence" value="ECO:0007669"/>
    <property type="project" value="UniProtKB-SubCell"/>
</dbReference>
<dbReference type="PANTHER" id="PTHR47271">
    <property type="entry name" value="ARGININE DEIMINASE"/>
    <property type="match status" value="1"/>
</dbReference>
<dbReference type="HAMAP" id="MF_00242">
    <property type="entry name" value="Arg_deiminase"/>
    <property type="match status" value="1"/>
</dbReference>
<comment type="similarity">
    <text evidence="1 3">Belongs to the arginine deiminase family.</text>
</comment>
<dbReference type="Gene3D" id="1.10.3930.10">
    <property type="entry name" value="Arginine deiminase"/>
    <property type="match status" value="1"/>
</dbReference>
<dbReference type="GO" id="GO:0016990">
    <property type="term" value="F:arginine deiminase activity"/>
    <property type="evidence" value="ECO:0007669"/>
    <property type="project" value="UniProtKB-UniRule"/>
</dbReference>
<dbReference type="PIRSF" id="PIRSF006356">
    <property type="entry name" value="Arg_deiminase"/>
    <property type="match status" value="1"/>
</dbReference>
<dbReference type="NCBIfam" id="NF002381">
    <property type="entry name" value="PRK01388.1"/>
    <property type="match status" value="1"/>
</dbReference>
<keyword evidence="3" id="KW-0963">Cytoplasm</keyword>
<dbReference type="AlphaFoldDB" id="A0A1M4EG03"/>
<dbReference type="PRINTS" id="PR01466">
    <property type="entry name" value="ARGDEIMINASE"/>
</dbReference>
<dbReference type="Gene3D" id="3.75.10.10">
    <property type="entry name" value="L-arginine/glycine Amidinotransferase, Chain A"/>
    <property type="match status" value="1"/>
</dbReference>
<dbReference type="Pfam" id="PF02274">
    <property type="entry name" value="ADI"/>
    <property type="match status" value="1"/>
</dbReference>
<comment type="subcellular location">
    <subcellularLocation>
        <location evidence="3">Cytoplasm</location>
    </subcellularLocation>
</comment>
<dbReference type="SUPFAM" id="SSF55909">
    <property type="entry name" value="Pentein"/>
    <property type="match status" value="1"/>
</dbReference>
<gene>
    <name evidence="3" type="primary">arcA</name>
    <name evidence="5" type="ORF">BN4615_P7447</name>
</gene>
<evidence type="ECO:0000256" key="1">
    <source>
        <dbReference type="ARBA" id="ARBA00010206"/>
    </source>
</evidence>
<dbReference type="PANTHER" id="PTHR47271:SF2">
    <property type="entry name" value="ARGININE DEIMINASE"/>
    <property type="match status" value="1"/>
</dbReference>
<keyword evidence="2 3" id="KW-0378">Hydrolase</keyword>
<evidence type="ECO:0000256" key="2">
    <source>
        <dbReference type="ARBA" id="ARBA00022801"/>
    </source>
</evidence>
<dbReference type="InterPro" id="IPR003876">
    <property type="entry name" value="Arg_deiminase"/>
</dbReference>
<evidence type="ECO:0000313" key="5">
    <source>
        <dbReference type="EMBL" id="SBO97931.1"/>
    </source>
</evidence>
<dbReference type="EMBL" id="LT559118">
    <property type="protein sequence ID" value="SBO97931.1"/>
    <property type="molecule type" value="Genomic_DNA"/>
</dbReference>
<feature type="active site" description="Amidino-cysteine intermediate" evidence="3 4">
    <location>
        <position position="399"/>
    </location>
</feature>